<organism evidence="2 3">
    <name type="scientific">Caulifigura coniformis</name>
    <dbReference type="NCBI Taxonomy" id="2527983"/>
    <lineage>
        <taxon>Bacteria</taxon>
        <taxon>Pseudomonadati</taxon>
        <taxon>Planctomycetota</taxon>
        <taxon>Planctomycetia</taxon>
        <taxon>Planctomycetales</taxon>
        <taxon>Planctomycetaceae</taxon>
        <taxon>Caulifigura</taxon>
    </lineage>
</organism>
<dbReference type="Gene3D" id="3.30.700.10">
    <property type="entry name" value="Glycoprotein, Type 4 Pilin"/>
    <property type="match status" value="1"/>
</dbReference>
<dbReference type="OrthoDB" id="241095at2"/>
<evidence type="ECO:0000313" key="3">
    <source>
        <dbReference type="Proteomes" id="UP000315700"/>
    </source>
</evidence>
<feature type="domain" description="DUF1559" evidence="1">
    <location>
        <begin position="33"/>
        <end position="302"/>
    </location>
</feature>
<dbReference type="Proteomes" id="UP000315700">
    <property type="component" value="Chromosome"/>
</dbReference>
<dbReference type="Pfam" id="PF07963">
    <property type="entry name" value="N_methyl"/>
    <property type="match status" value="1"/>
</dbReference>
<dbReference type="NCBIfam" id="TIGR02532">
    <property type="entry name" value="IV_pilin_GFxxxE"/>
    <property type="match status" value="1"/>
</dbReference>
<dbReference type="InterPro" id="IPR011453">
    <property type="entry name" value="DUF1559"/>
</dbReference>
<dbReference type="InParanoid" id="A0A517SCT7"/>
<accession>A0A517SCT7</accession>
<proteinExistence type="predicted"/>
<name>A0A517SCT7_9PLAN</name>
<dbReference type="InterPro" id="IPR012902">
    <property type="entry name" value="N_methyl_site"/>
</dbReference>
<dbReference type="InterPro" id="IPR027558">
    <property type="entry name" value="Pre_pil_HX9DG_C"/>
</dbReference>
<dbReference type="AlphaFoldDB" id="A0A517SCT7"/>
<dbReference type="KEGG" id="ccos:Pan44_19600"/>
<dbReference type="Pfam" id="PF07596">
    <property type="entry name" value="SBP_bac_10"/>
    <property type="match status" value="1"/>
</dbReference>
<keyword evidence="3" id="KW-1185">Reference proteome</keyword>
<dbReference type="EMBL" id="CP036271">
    <property type="protein sequence ID" value="QDT53933.1"/>
    <property type="molecule type" value="Genomic_DNA"/>
</dbReference>
<dbReference type="PANTHER" id="PTHR30093:SF2">
    <property type="entry name" value="TYPE II SECRETION SYSTEM PROTEIN H"/>
    <property type="match status" value="1"/>
</dbReference>
<sequence>MVRVRRSGFTLIELLVVIAIIAILIALLLPAVQQAREAARRTQCKNNLKQMGLALHNYHDTMNMFPPATINPGAASCDLFLVAPNRQVLNHTGYMFMLPYMDQGPLYNQINFSLPSGNALHTTACSATVGSTWPNLTALDNVVPGFLCPSGTPTDNPSTSTAAGPYSRNRAHRTSYGFVTAQTEIGTASIWAKTYRAVNDNTKSAWWHNGAARIGEIQDGTSNTMLFIETPLQKQVAQAGPYWNQYTHTMYIVPSRGINVPYATTPPQPYVYAWGAGSAHTGGAHVLLGDGAIRFLSQNVDMTTITGLVSIKNGEVIGEF</sequence>
<evidence type="ECO:0000313" key="2">
    <source>
        <dbReference type="EMBL" id="QDT53933.1"/>
    </source>
</evidence>
<dbReference type="SUPFAM" id="SSF54523">
    <property type="entry name" value="Pili subunits"/>
    <property type="match status" value="1"/>
</dbReference>
<dbReference type="PANTHER" id="PTHR30093">
    <property type="entry name" value="GENERAL SECRETION PATHWAY PROTEIN G"/>
    <property type="match status" value="1"/>
</dbReference>
<dbReference type="InterPro" id="IPR045584">
    <property type="entry name" value="Pilin-like"/>
</dbReference>
<reference evidence="2 3" key="1">
    <citation type="submission" date="2019-02" db="EMBL/GenBank/DDBJ databases">
        <title>Deep-cultivation of Planctomycetes and their phenomic and genomic characterization uncovers novel biology.</title>
        <authorList>
            <person name="Wiegand S."/>
            <person name="Jogler M."/>
            <person name="Boedeker C."/>
            <person name="Pinto D."/>
            <person name="Vollmers J."/>
            <person name="Rivas-Marin E."/>
            <person name="Kohn T."/>
            <person name="Peeters S.H."/>
            <person name="Heuer A."/>
            <person name="Rast P."/>
            <person name="Oberbeckmann S."/>
            <person name="Bunk B."/>
            <person name="Jeske O."/>
            <person name="Meyerdierks A."/>
            <person name="Storesund J.E."/>
            <person name="Kallscheuer N."/>
            <person name="Luecker S."/>
            <person name="Lage O.M."/>
            <person name="Pohl T."/>
            <person name="Merkel B.J."/>
            <person name="Hornburger P."/>
            <person name="Mueller R.-W."/>
            <person name="Bruemmer F."/>
            <person name="Labrenz M."/>
            <person name="Spormann A.M."/>
            <person name="Op den Camp H."/>
            <person name="Overmann J."/>
            <person name="Amann R."/>
            <person name="Jetten M.S.M."/>
            <person name="Mascher T."/>
            <person name="Medema M.H."/>
            <person name="Devos D.P."/>
            <person name="Kaster A.-K."/>
            <person name="Ovreas L."/>
            <person name="Rohde M."/>
            <person name="Galperin M.Y."/>
            <person name="Jogler C."/>
        </authorList>
    </citation>
    <scope>NUCLEOTIDE SEQUENCE [LARGE SCALE GENOMIC DNA]</scope>
    <source>
        <strain evidence="2 3">Pan44</strain>
    </source>
</reference>
<protein>
    <submittedName>
        <fullName evidence="2">Type II secretion system protein G</fullName>
    </submittedName>
</protein>
<dbReference type="NCBIfam" id="TIGR04294">
    <property type="entry name" value="pre_pil_HX9DG"/>
    <property type="match status" value="1"/>
</dbReference>
<gene>
    <name evidence="2" type="primary">xcpT_21</name>
    <name evidence="2" type="ORF">Pan44_19600</name>
</gene>
<dbReference type="PROSITE" id="PS00409">
    <property type="entry name" value="PROKAR_NTER_METHYL"/>
    <property type="match status" value="1"/>
</dbReference>
<evidence type="ECO:0000259" key="1">
    <source>
        <dbReference type="Pfam" id="PF07596"/>
    </source>
</evidence>